<dbReference type="Gene3D" id="3.30.590.10">
    <property type="entry name" value="Glutamine synthetase/guanido kinase, catalytic domain"/>
    <property type="match status" value="1"/>
</dbReference>
<keyword evidence="8" id="KW-1185">Reference proteome</keyword>
<dbReference type="PROSITE" id="PS51987">
    <property type="entry name" value="GS_CATALYTIC"/>
    <property type="match status" value="1"/>
</dbReference>
<accession>A0A7W7F6Q0</accession>
<dbReference type="GO" id="GO:0006598">
    <property type="term" value="P:polyamine catabolic process"/>
    <property type="evidence" value="ECO:0007669"/>
    <property type="project" value="TreeGrafter"/>
</dbReference>
<dbReference type="Pfam" id="PF00120">
    <property type="entry name" value="Gln-synt_C"/>
    <property type="match status" value="1"/>
</dbReference>
<protein>
    <submittedName>
        <fullName evidence="7">Glutamine synthetase</fullName>
        <ecNumber evidence="7">6.3.1.2</ecNumber>
    </submittedName>
</protein>
<organism evidence="7 8">
    <name type="scientific">Sphingosinicella soli</name>
    <dbReference type="NCBI Taxonomy" id="333708"/>
    <lineage>
        <taxon>Bacteria</taxon>
        <taxon>Pseudomonadati</taxon>
        <taxon>Pseudomonadota</taxon>
        <taxon>Alphaproteobacteria</taxon>
        <taxon>Sphingomonadales</taxon>
        <taxon>Sphingosinicellaceae</taxon>
        <taxon>Sphingosinicella</taxon>
    </lineage>
</organism>
<dbReference type="AlphaFoldDB" id="A0A7W7F6Q0"/>
<keyword evidence="3" id="KW-0460">Magnesium</keyword>
<proteinExistence type="inferred from homology"/>
<dbReference type="SUPFAM" id="SSF54368">
    <property type="entry name" value="Glutamine synthetase, N-terminal domain"/>
    <property type="match status" value="1"/>
</dbReference>
<dbReference type="GO" id="GO:0006542">
    <property type="term" value="P:glutamine biosynthetic process"/>
    <property type="evidence" value="ECO:0007669"/>
    <property type="project" value="InterPro"/>
</dbReference>
<feature type="domain" description="GS catalytic" evidence="6">
    <location>
        <begin position="127"/>
        <end position="463"/>
    </location>
</feature>
<evidence type="ECO:0000256" key="4">
    <source>
        <dbReference type="PROSITE-ProRule" id="PRU01331"/>
    </source>
</evidence>
<dbReference type="RefSeq" id="WP_184069798.1">
    <property type="nucleotide sequence ID" value="NZ_JACHNZ010000027.1"/>
</dbReference>
<evidence type="ECO:0000313" key="8">
    <source>
        <dbReference type="Proteomes" id="UP000566324"/>
    </source>
</evidence>
<dbReference type="PANTHER" id="PTHR43785">
    <property type="entry name" value="GAMMA-GLUTAMYLPUTRESCINE SYNTHETASE"/>
    <property type="match status" value="1"/>
</dbReference>
<sequence length="463" mass="50633">MNKPPRASYKIAHVSEARAFFEANPDIDAVDIIFTNMCGVPRGKRLRRHEVIAVYESGRFLPGSAVVVDITGRDTEETGLVWEDGDADRYVKPVPGTLVRAPWLGETAGQFLTSFYELDGTPNDLDPRHVLGAVIDRLAADGLTPVVAVELEFFLLDISGGTPRPAKGLLTPHRSADNQVYGLRELEDFKPFFDDLYASCDAQNIPLESAISEYAPGQFELTLRHKPDALRATDDAVMYKRLVKGVAVKHGLEATFMAKPFAHEAGNGMHLHISMADESGENAFASEDPEGAPILRHAIGGMKAALGESMAIFAPNANSYRRFKANSYAPVAPTWGVNNRTVSLRIPAGSPASRHVEHRVCGADANPYLAVAAVLAAMHHGIANRIDPGPAVVGNGYEDEASAGVKLPNNWFAANDAFEASPLLNDYLGERFVKYYTIVKRTEMARFYGEVTQLDYDWYLRNA</sequence>
<evidence type="ECO:0000256" key="3">
    <source>
        <dbReference type="ARBA" id="ARBA00022842"/>
    </source>
</evidence>
<dbReference type="Proteomes" id="UP000566324">
    <property type="component" value="Unassembled WGS sequence"/>
</dbReference>
<evidence type="ECO:0000256" key="5">
    <source>
        <dbReference type="RuleBase" id="RU000384"/>
    </source>
</evidence>
<dbReference type="InterPro" id="IPR014746">
    <property type="entry name" value="Gln_synth/guanido_kin_cat_dom"/>
</dbReference>
<evidence type="ECO:0000256" key="1">
    <source>
        <dbReference type="ARBA" id="ARBA00001946"/>
    </source>
</evidence>
<comment type="similarity">
    <text evidence="4 5">Belongs to the glutamine synthetase family.</text>
</comment>
<dbReference type="InterPro" id="IPR027303">
    <property type="entry name" value="Gln_synth_gly_rich_site"/>
</dbReference>
<reference evidence="7 8" key="1">
    <citation type="submission" date="2020-08" db="EMBL/GenBank/DDBJ databases">
        <title>Genomic Encyclopedia of Type Strains, Phase IV (KMG-IV): sequencing the most valuable type-strain genomes for metagenomic binning, comparative biology and taxonomic classification.</title>
        <authorList>
            <person name="Goeker M."/>
        </authorList>
    </citation>
    <scope>NUCLEOTIDE SEQUENCE [LARGE SCALE GENOMIC DNA]</scope>
    <source>
        <strain evidence="7 8">DSM 17328</strain>
    </source>
</reference>
<dbReference type="InterPro" id="IPR008146">
    <property type="entry name" value="Gln_synth_cat_dom"/>
</dbReference>
<name>A0A7W7F6Q0_9SPHN</name>
<dbReference type="PROSITE" id="PS00181">
    <property type="entry name" value="GLNA_ATP"/>
    <property type="match status" value="1"/>
</dbReference>
<dbReference type="SMART" id="SM01230">
    <property type="entry name" value="Gln-synt_C"/>
    <property type="match status" value="1"/>
</dbReference>
<dbReference type="EMBL" id="JACHNZ010000027">
    <property type="protein sequence ID" value="MBB4632780.1"/>
    <property type="molecule type" value="Genomic_DNA"/>
</dbReference>
<dbReference type="SUPFAM" id="SSF55931">
    <property type="entry name" value="Glutamine synthetase/guanido kinase"/>
    <property type="match status" value="1"/>
</dbReference>
<dbReference type="InterPro" id="IPR036651">
    <property type="entry name" value="Gln_synt_N_sf"/>
</dbReference>
<comment type="caution">
    <text evidence="7">The sequence shown here is derived from an EMBL/GenBank/DDBJ whole genome shotgun (WGS) entry which is preliminary data.</text>
</comment>
<evidence type="ECO:0000259" key="6">
    <source>
        <dbReference type="PROSITE" id="PS51987"/>
    </source>
</evidence>
<dbReference type="PANTHER" id="PTHR43785:SF12">
    <property type="entry name" value="TYPE-1 GLUTAMINE SYNTHETASE 2"/>
    <property type="match status" value="1"/>
</dbReference>
<comment type="cofactor">
    <cofactor evidence="1">
        <name>Mg(2+)</name>
        <dbReference type="ChEBI" id="CHEBI:18420"/>
    </cofactor>
</comment>
<dbReference type="GO" id="GO:0004356">
    <property type="term" value="F:glutamine synthetase activity"/>
    <property type="evidence" value="ECO:0007669"/>
    <property type="project" value="UniProtKB-EC"/>
</dbReference>
<evidence type="ECO:0000256" key="2">
    <source>
        <dbReference type="ARBA" id="ARBA00022598"/>
    </source>
</evidence>
<gene>
    <name evidence="7" type="ORF">GGQ98_002407</name>
</gene>
<dbReference type="EC" id="6.3.1.2" evidence="7"/>
<keyword evidence="2 7" id="KW-0436">Ligase</keyword>
<evidence type="ECO:0000313" key="7">
    <source>
        <dbReference type="EMBL" id="MBB4632780.1"/>
    </source>
</evidence>